<evidence type="ECO:0000256" key="11">
    <source>
        <dbReference type="ARBA" id="ARBA00033378"/>
    </source>
</evidence>
<evidence type="ECO:0000256" key="3">
    <source>
        <dbReference type="ARBA" id="ARBA00015508"/>
    </source>
</evidence>
<dbReference type="PANTHER" id="PTHR13453:SF1">
    <property type="entry name" value="KAT8 REGULATORY NSL COMPLEX SUBUNIT 2"/>
    <property type="match status" value="1"/>
</dbReference>
<keyword evidence="17" id="KW-1185">Reference proteome</keyword>
<evidence type="ECO:0000256" key="6">
    <source>
        <dbReference type="ARBA" id="ARBA00022843"/>
    </source>
</evidence>
<keyword evidence="7" id="KW-0156">Chromatin regulator</keyword>
<dbReference type="Pfam" id="PF13891">
    <property type="entry name" value="zf-C3HC3H_KANSL2"/>
    <property type="match status" value="2"/>
</dbReference>
<keyword evidence="4" id="KW-1017">Isopeptide bond</keyword>
<comment type="subunit">
    <text evidence="13">Component of the NSL complex at least composed of KAT8/MOF, KANSL1, KANSL2, KANSL3, MCRS1, PHF20, OGT1/OGT, WDR5 and HCFC1.</text>
</comment>
<evidence type="ECO:0000259" key="15">
    <source>
        <dbReference type="Pfam" id="PF13891"/>
    </source>
</evidence>
<evidence type="ECO:0000256" key="14">
    <source>
        <dbReference type="SAM" id="MobiDB-lite"/>
    </source>
</evidence>
<dbReference type="EMBL" id="GL888423">
    <property type="protein sequence ID" value="EGI61157.1"/>
    <property type="molecule type" value="Genomic_DNA"/>
</dbReference>
<evidence type="ECO:0000256" key="9">
    <source>
        <dbReference type="ARBA" id="ARBA00023242"/>
    </source>
</evidence>
<evidence type="ECO:0000256" key="1">
    <source>
        <dbReference type="ARBA" id="ARBA00004123"/>
    </source>
</evidence>
<dbReference type="InterPro" id="IPR025927">
    <property type="entry name" value="Znf_KANL2-like"/>
</dbReference>
<feature type="domain" description="KANL2-like probable zinc-finger" evidence="15">
    <location>
        <begin position="239"/>
        <end position="293"/>
    </location>
</feature>
<evidence type="ECO:0000313" key="16">
    <source>
        <dbReference type="EMBL" id="EGI61157.1"/>
    </source>
</evidence>
<dbReference type="OrthoDB" id="677315at2759"/>
<gene>
    <name evidence="16" type="ORF">G5I_10592</name>
</gene>
<dbReference type="InterPro" id="IPR026316">
    <property type="entry name" value="NSL2"/>
</dbReference>
<feature type="compositionally biased region" description="Polar residues" evidence="14">
    <location>
        <begin position="362"/>
        <end position="380"/>
    </location>
</feature>
<dbReference type="PANTHER" id="PTHR13453">
    <property type="entry name" value="KAT8 REGULATORY NSL COMPLEX SUBUNIT 2"/>
    <property type="match status" value="1"/>
</dbReference>
<dbReference type="Proteomes" id="UP000007755">
    <property type="component" value="Unassembled WGS sequence"/>
</dbReference>
<evidence type="ECO:0000256" key="10">
    <source>
        <dbReference type="ARBA" id="ARBA00032947"/>
    </source>
</evidence>
<dbReference type="GO" id="GO:0006325">
    <property type="term" value="P:chromatin organization"/>
    <property type="evidence" value="ECO:0007669"/>
    <property type="project" value="UniProtKB-KW"/>
</dbReference>
<dbReference type="GO" id="GO:0005634">
    <property type="term" value="C:nucleus"/>
    <property type="evidence" value="ECO:0007669"/>
    <property type="project" value="UniProtKB-SubCell"/>
</dbReference>
<keyword evidence="5" id="KW-0597">Phosphoprotein</keyword>
<dbReference type="FunCoup" id="F4WXA8">
    <property type="interactions" value="1956"/>
</dbReference>
<proteinExistence type="predicted"/>
<evidence type="ECO:0000256" key="4">
    <source>
        <dbReference type="ARBA" id="ARBA00022499"/>
    </source>
</evidence>
<organism evidence="17">
    <name type="scientific">Acromyrmex echinatior</name>
    <name type="common">Panamanian leafcutter ant</name>
    <name type="synonym">Acromyrmex octospinosus echinatior</name>
    <dbReference type="NCBI Taxonomy" id="103372"/>
    <lineage>
        <taxon>Eukaryota</taxon>
        <taxon>Metazoa</taxon>
        <taxon>Ecdysozoa</taxon>
        <taxon>Arthropoda</taxon>
        <taxon>Hexapoda</taxon>
        <taxon>Insecta</taxon>
        <taxon>Pterygota</taxon>
        <taxon>Neoptera</taxon>
        <taxon>Endopterygota</taxon>
        <taxon>Hymenoptera</taxon>
        <taxon>Apocrita</taxon>
        <taxon>Aculeata</taxon>
        <taxon>Formicoidea</taxon>
        <taxon>Formicidae</taxon>
        <taxon>Myrmicinae</taxon>
        <taxon>Acromyrmex</taxon>
    </lineage>
</organism>
<evidence type="ECO:0000313" key="17">
    <source>
        <dbReference type="Proteomes" id="UP000007755"/>
    </source>
</evidence>
<protein>
    <recommendedName>
        <fullName evidence="3">KAT8 regulatory NSL complex subunit 2</fullName>
    </recommendedName>
    <alternativeName>
        <fullName evidence="11">NSL complex protein NSL2</fullName>
    </alternativeName>
    <alternativeName>
        <fullName evidence="10">Non-specific lethal 2 homolog</fullName>
    </alternativeName>
</protein>
<comment type="subcellular location">
    <subcellularLocation>
        <location evidence="2">Mitochondrion</location>
    </subcellularLocation>
    <subcellularLocation>
        <location evidence="1">Nucleus</location>
    </subcellularLocation>
</comment>
<feature type="domain" description="KANL2-like probable zinc-finger" evidence="15">
    <location>
        <begin position="27"/>
        <end position="90"/>
    </location>
</feature>
<accession>F4WXA8</accession>
<comment type="function">
    <text evidence="12">Non-catalytic component of the NSL histone acetyltransferase complex, a multiprotein complex that mediates histone H4 acetylation at 'Lys-5'- and 'Lys-8' (H4K5ac and H4K8ac) at transcription start sites and promotes transcription initiation. Required for NSL complex stability and for transcription of intraciliary transport genes in both ciliated and non-ciliated cells by regulating histone H4 acetylation at 'Lys-5'- and 'Lys-12' (H4K5ac and H4K12ac). This is necessary for cilium assembly in ciliated cells and for organization of the microtubule cytoskeleton in non-ciliated cells. Required within the NSL complex to maintain nuclear architecture stability by promoting KAT8-mediated acetylation of lamin LMNA.</text>
</comment>
<keyword evidence="8" id="KW-0496">Mitochondrion</keyword>
<evidence type="ECO:0000256" key="13">
    <source>
        <dbReference type="ARBA" id="ARBA00093543"/>
    </source>
</evidence>
<evidence type="ECO:0000256" key="12">
    <source>
        <dbReference type="ARBA" id="ARBA00093359"/>
    </source>
</evidence>
<reference evidence="16" key="1">
    <citation type="submission" date="2011-02" db="EMBL/GenBank/DDBJ databases">
        <title>The genome of the leaf-cutting ant Acromyrmex echinatior suggests key adaptations to social evolution and fungus farming.</title>
        <authorList>
            <person name="Nygaard S."/>
            <person name="Zhang G."/>
        </authorList>
    </citation>
    <scope>NUCLEOTIDE SEQUENCE</scope>
</reference>
<feature type="region of interest" description="Disordered" evidence="14">
    <location>
        <begin position="362"/>
        <end position="389"/>
    </location>
</feature>
<dbReference type="GO" id="GO:0044545">
    <property type="term" value="C:NSL complex"/>
    <property type="evidence" value="ECO:0007669"/>
    <property type="project" value="TreeGrafter"/>
</dbReference>
<dbReference type="InParanoid" id="F4WXA8"/>
<dbReference type="AlphaFoldDB" id="F4WXA8"/>
<sequence>MFRIPKSTMPVPTATIITKRSKQAQSCLYASYECTQSSLEGYSYCAKHILEDSSAPYKQCAFVYNTNGRKCQNPAPKLDRRDVSYCGEHSRKAQIARIKSTSRRSLPETPEMLLLNLSHYVKPVDSTAEDTEEEKRKVKALDPFTEVDAYRVNASGSDILDYASSSESDVEPTVVTDTLRGVHLDDSDNESLHSPQEDPLKRSGVEAILYRKSLERRAQVTEPIQKPPNISKCVFTEGGVKCGERTLPSAKHCRKHILKDQHQVLFKACGAVRADIECHEPVPVIFDSNCVFHMNLPPPCKLEPMKFEEEKPVKQEASMIDSQSMEIDVVGEAQEIDPDDDMAGLMREMNDSVNLKPSFANESLNSETSTDTAFSLSAQMSDRDDFVTV</sequence>
<dbReference type="eggNOG" id="ENOG502QTMA">
    <property type="taxonomic scope" value="Eukaryota"/>
</dbReference>
<name>F4WXA8_ACREC</name>
<evidence type="ECO:0000256" key="7">
    <source>
        <dbReference type="ARBA" id="ARBA00022853"/>
    </source>
</evidence>
<keyword evidence="6" id="KW-0832">Ubl conjugation</keyword>
<evidence type="ECO:0000256" key="8">
    <source>
        <dbReference type="ARBA" id="ARBA00023128"/>
    </source>
</evidence>
<dbReference type="GO" id="GO:0005739">
    <property type="term" value="C:mitochondrion"/>
    <property type="evidence" value="ECO:0007669"/>
    <property type="project" value="UniProtKB-SubCell"/>
</dbReference>
<dbReference type="STRING" id="103372.F4WXA8"/>
<evidence type="ECO:0000256" key="5">
    <source>
        <dbReference type="ARBA" id="ARBA00022553"/>
    </source>
</evidence>
<evidence type="ECO:0000256" key="2">
    <source>
        <dbReference type="ARBA" id="ARBA00004173"/>
    </source>
</evidence>
<keyword evidence="9" id="KW-0539">Nucleus</keyword>